<name>A0A0F9I409_9ZZZZ</name>
<accession>A0A0F9I409</accession>
<proteinExistence type="predicted"/>
<organism evidence="1">
    <name type="scientific">marine sediment metagenome</name>
    <dbReference type="NCBI Taxonomy" id="412755"/>
    <lineage>
        <taxon>unclassified sequences</taxon>
        <taxon>metagenomes</taxon>
        <taxon>ecological metagenomes</taxon>
    </lineage>
</organism>
<protein>
    <submittedName>
        <fullName evidence="1">Uncharacterized protein</fullName>
    </submittedName>
</protein>
<gene>
    <name evidence="1" type="ORF">LCGC14_1627150</name>
</gene>
<reference evidence="1" key="1">
    <citation type="journal article" date="2015" name="Nature">
        <title>Complex archaea that bridge the gap between prokaryotes and eukaryotes.</title>
        <authorList>
            <person name="Spang A."/>
            <person name="Saw J.H."/>
            <person name="Jorgensen S.L."/>
            <person name="Zaremba-Niedzwiedzka K."/>
            <person name="Martijn J."/>
            <person name="Lind A.E."/>
            <person name="van Eijk R."/>
            <person name="Schleper C."/>
            <person name="Guy L."/>
            <person name="Ettema T.J."/>
        </authorList>
    </citation>
    <scope>NUCLEOTIDE SEQUENCE</scope>
</reference>
<sequence length="105" mass="12301">MKKIRTPRVILNELIENADELSLYDLIRGDMPSSMDDPRRLKFNSDNVGILIQKLPDSDREVLEELSSEEIEKLFFTNLKNPRPKEPIRRIRGPVKLKTKLKKTK</sequence>
<comment type="caution">
    <text evidence="1">The sequence shown here is derived from an EMBL/GenBank/DDBJ whole genome shotgun (WGS) entry which is preliminary data.</text>
</comment>
<evidence type="ECO:0000313" key="1">
    <source>
        <dbReference type="EMBL" id="KKM22257.1"/>
    </source>
</evidence>
<dbReference type="AlphaFoldDB" id="A0A0F9I409"/>
<dbReference type="EMBL" id="LAZR01013374">
    <property type="protein sequence ID" value="KKM22257.1"/>
    <property type="molecule type" value="Genomic_DNA"/>
</dbReference>